<dbReference type="EMBL" id="BARU01017565">
    <property type="protein sequence ID" value="GAH61065.1"/>
    <property type="molecule type" value="Genomic_DNA"/>
</dbReference>
<organism evidence="1">
    <name type="scientific">marine sediment metagenome</name>
    <dbReference type="NCBI Taxonomy" id="412755"/>
    <lineage>
        <taxon>unclassified sequences</taxon>
        <taxon>metagenomes</taxon>
        <taxon>ecological metagenomes</taxon>
    </lineage>
</organism>
<protein>
    <recommendedName>
        <fullName evidence="2">GH26 domain-containing protein</fullName>
    </recommendedName>
</protein>
<dbReference type="InterPro" id="IPR055151">
    <property type="entry name" value="GH113"/>
</dbReference>
<dbReference type="Gene3D" id="3.20.20.80">
    <property type="entry name" value="Glycosidases"/>
    <property type="match status" value="1"/>
</dbReference>
<dbReference type="SUPFAM" id="SSF51445">
    <property type="entry name" value="(Trans)glycosidases"/>
    <property type="match status" value="1"/>
</dbReference>
<name>X1HVH5_9ZZZZ</name>
<accession>X1HVH5</accession>
<proteinExistence type="predicted"/>
<dbReference type="AlphaFoldDB" id="X1HVH5"/>
<dbReference type="CDD" id="cd19608">
    <property type="entry name" value="GH113_mannanase-like"/>
    <property type="match status" value="1"/>
</dbReference>
<sequence length="244" mass="29367">MGIIRPNDWDAWFESYSKLIEHYAKLAQKTEVEQFTVGVELTSTHKYKQKWEQIIDNVRKHYQGIIVFVSNFDTYETVPFWDKLGVIAMNFYFPINRRDDWYQSWGEVKREYHDPSYEDLLDGWQLWVDTLDKWQKKMNKPILVTEVGYASQRGCSYRPWSWYLGKSNFEEQYLAYKALYEVWSKKQIANGRFHEGNYLQGIYFFYWADKKPDHDRSYIPSKDAKSIIKQWFTGTESNKVANSL</sequence>
<gene>
    <name evidence="1" type="ORF">S03H2_29123</name>
</gene>
<dbReference type="Pfam" id="PF22612">
    <property type="entry name" value="GH113"/>
    <property type="match status" value="1"/>
</dbReference>
<comment type="caution">
    <text evidence="1">The sequence shown here is derived from an EMBL/GenBank/DDBJ whole genome shotgun (WGS) entry which is preliminary data.</text>
</comment>
<evidence type="ECO:0000313" key="1">
    <source>
        <dbReference type="EMBL" id="GAH61065.1"/>
    </source>
</evidence>
<evidence type="ECO:0008006" key="2">
    <source>
        <dbReference type="Google" id="ProtNLM"/>
    </source>
</evidence>
<dbReference type="InterPro" id="IPR017853">
    <property type="entry name" value="GH"/>
</dbReference>
<reference evidence="1" key="1">
    <citation type="journal article" date="2014" name="Front. Microbiol.">
        <title>High frequency of phylogenetically diverse reductive dehalogenase-homologous genes in deep subseafloor sedimentary metagenomes.</title>
        <authorList>
            <person name="Kawai M."/>
            <person name="Futagami T."/>
            <person name="Toyoda A."/>
            <person name="Takaki Y."/>
            <person name="Nishi S."/>
            <person name="Hori S."/>
            <person name="Arai W."/>
            <person name="Tsubouchi T."/>
            <person name="Morono Y."/>
            <person name="Uchiyama I."/>
            <person name="Ito T."/>
            <person name="Fujiyama A."/>
            <person name="Inagaki F."/>
            <person name="Takami H."/>
        </authorList>
    </citation>
    <scope>NUCLEOTIDE SEQUENCE</scope>
    <source>
        <strain evidence="1">Expedition CK06-06</strain>
    </source>
</reference>